<dbReference type="InterPro" id="IPR006145">
    <property type="entry name" value="PsdUridine_synth_RsuA/RluA"/>
</dbReference>
<dbReference type="GO" id="GO:0001522">
    <property type="term" value="P:pseudouridine synthesis"/>
    <property type="evidence" value="ECO:0007669"/>
    <property type="project" value="InterPro"/>
</dbReference>
<accession>A0A1T4KE95</accession>
<evidence type="ECO:0000256" key="5">
    <source>
        <dbReference type="ARBA" id="ARBA00033164"/>
    </source>
</evidence>
<evidence type="ECO:0000256" key="2">
    <source>
        <dbReference type="ARBA" id="ARBA00010876"/>
    </source>
</evidence>
<evidence type="ECO:0000256" key="6">
    <source>
        <dbReference type="SAM" id="MobiDB-lite"/>
    </source>
</evidence>
<dbReference type="PANTHER" id="PTHR21600">
    <property type="entry name" value="MITOCHONDRIAL RNA PSEUDOURIDINE SYNTHASE"/>
    <property type="match status" value="1"/>
</dbReference>
<dbReference type="GO" id="GO:0003723">
    <property type="term" value="F:RNA binding"/>
    <property type="evidence" value="ECO:0007669"/>
    <property type="project" value="InterPro"/>
</dbReference>
<proteinExistence type="inferred from homology"/>
<dbReference type="Gene3D" id="3.30.2350.10">
    <property type="entry name" value="Pseudouridine synthase"/>
    <property type="match status" value="1"/>
</dbReference>
<comment type="catalytic activity">
    <reaction evidence="1">
        <text>a uridine in RNA = a pseudouridine in RNA</text>
        <dbReference type="Rhea" id="RHEA:48348"/>
        <dbReference type="Rhea" id="RHEA-COMP:12068"/>
        <dbReference type="Rhea" id="RHEA-COMP:12069"/>
        <dbReference type="ChEBI" id="CHEBI:65314"/>
        <dbReference type="ChEBI" id="CHEBI:65315"/>
    </reaction>
</comment>
<evidence type="ECO:0000256" key="3">
    <source>
        <dbReference type="ARBA" id="ARBA00023235"/>
    </source>
</evidence>
<dbReference type="CDD" id="cd02869">
    <property type="entry name" value="PseudoU_synth_RluA_like"/>
    <property type="match status" value="1"/>
</dbReference>
<gene>
    <name evidence="8" type="ORF">SAMN02745110_00322</name>
</gene>
<dbReference type="RefSeq" id="WP_078785993.1">
    <property type="nucleotide sequence ID" value="NZ_FMTO01000003.1"/>
</dbReference>
<protein>
    <recommendedName>
        <fullName evidence="4">RNA pseudouridylate synthase</fullName>
    </recommendedName>
    <alternativeName>
        <fullName evidence="5">RNA-uridine isomerase</fullName>
    </alternativeName>
</protein>
<comment type="similarity">
    <text evidence="2">Belongs to the pseudouridine synthase RluA family.</text>
</comment>
<dbReference type="AlphaFoldDB" id="A0A1T4KE95"/>
<dbReference type="OrthoDB" id="9807829at2"/>
<evidence type="ECO:0000259" key="7">
    <source>
        <dbReference type="Pfam" id="PF00849"/>
    </source>
</evidence>
<feature type="domain" description="Pseudouridine synthase RsuA/RluA-like" evidence="7">
    <location>
        <begin position="12"/>
        <end position="171"/>
    </location>
</feature>
<dbReference type="EMBL" id="FUXA01000004">
    <property type="protein sequence ID" value="SJZ40744.1"/>
    <property type="molecule type" value="Genomic_DNA"/>
</dbReference>
<dbReference type="GO" id="GO:0009982">
    <property type="term" value="F:pseudouridine synthase activity"/>
    <property type="evidence" value="ECO:0007669"/>
    <property type="project" value="InterPro"/>
</dbReference>
<evidence type="ECO:0000256" key="1">
    <source>
        <dbReference type="ARBA" id="ARBA00000073"/>
    </source>
</evidence>
<keyword evidence="9" id="KW-1185">Reference proteome</keyword>
<sequence>MKLDILYEDKYLIACIKPCGVPAQGDKTNDLDMVSLVRDHIFDNNDSDEEPYVAVIHRLDKPVGGIMLFAKDKDTAAKLSDMLQDNEIVKYYQAVITGELPDDFGTFEDYLLTDSKTGTTRVVPKGTKGAKIAKLSYELLDEFETDDGPLSYVLVELLTGRHHQIRCQMASHGAPIWGDQRYNPAFSKAKDQAKKGKNMKGGSGHAPGKKGRNASDKAGIGLYFSRMEFDHPVTNEHIVLKAEPEGKAFQAIELEEDFD</sequence>
<organism evidence="8 9">
    <name type="scientific">Eubacterium ruminantium</name>
    <dbReference type="NCBI Taxonomy" id="42322"/>
    <lineage>
        <taxon>Bacteria</taxon>
        <taxon>Bacillati</taxon>
        <taxon>Bacillota</taxon>
        <taxon>Clostridia</taxon>
        <taxon>Eubacteriales</taxon>
        <taxon>Eubacteriaceae</taxon>
        <taxon>Eubacterium</taxon>
    </lineage>
</organism>
<dbReference type="Proteomes" id="UP000189857">
    <property type="component" value="Unassembled WGS sequence"/>
</dbReference>
<dbReference type="InterPro" id="IPR050188">
    <property type="entry name" value="RluA_PseudoU_synthase"/>
</dbReference>
<evidence type="ECO:0000256" key="4">
    <source>
        <dbReference type="ARBA" id="ARBA00031870"/>
    </source>
</evidence>
<dbReference type="GO" id="GO:0140098">
    <property type="term" value="F:catalytic activity, acting on RNA"/>
    <property type="evidence" value="ECO:0007669"/>
    <property type="project" value="UniProtKB-ARBA"/>
</dbReference>
<feature type="region of interest" description="Disordered" evidence="6">
    <location>
        <begin position="188"/>
        <end position="214"/>
    </location>
</feature>
<dbReference type="InterPro" id="IPR020103">
    <property type="entry name" value="PsdUridine_synth_cat_dom_sf"/>
</dbReference>
<dbReference type="SUPFAM" id="SSF55120">
    <property type="entry name" value="Pseudouridine synthase"/>
    <property type="match status" value="1"/>
</dbReference>
<keyword evidence="3" id="KW-0413">Isomerase</keyword>
<dbReference type="Pfam" id="PF00849">
    <property type="entry name" value="PseudoU_synth_2"/>
    <property type="match status" value="1"/>
</dbReference>
<dbReference type="GO" id="GO:0006396">
    <property type="term" value="P:RNA processing"/>
    <property type="evidence" value="ECO:0007669"/>
    <property type="project" value="UniProtKB-ARBA"/>
</dbReference>
<evidence type="ECO:0000313" key="9">
    <source>
        <dbReference type="Proteomes" id="UP000189857"/>
    </source>
</evidence>
<name>A0A1T4KE95_9FIRM</name>
<reference evidence="8 9" key="1">
    <citation type="submission" date="2017-02" db="EMBL/GenBank/DDBJ databases">
        <authorList>
            <person name="Peterson S.W."/>
        </authorList>
    </citation>
    <scope>NUCLEOTIDE SEQUENCE [LARGE SCALE GENOMIC DNA]</scope>
    <source>
        <strain evidence="8 9">ATCC 17233</strain>
    </source>
</reference>
<dbReference type="PANTHER" id="PTHR21600:SF83">
    <property type="entry name" value="PSEUDOURIDYLATE SYNTHASE RPUSD4, MITOCHONDRIAL"/>
    <property type="match status" value="1"/>
</dbReference>
<evidence type="ECO:0000313" key="8">
    <source>
        <dbReference type="EMBL" id="SJZ40744.1"/>
    </source>
</evidence>